<dbReference type="EMBL" id="JANJYJ010000009">
    <property type="protein sequence ID" value="KAK3188102.1"/>
    <property type="molecule type" value="Genomic_DNA"/>
</dbReference>
<accession>A0AAD9ZPD7</accession>
<proteinExistence type="predicted"/>
<keyword evidence="2" id="KW-1185">Reference proteome</keyword>
<dbReference type="Proteomes" id="UP001281410">
    <property type="component" value="Unassembled WGS sequence"/>
</dbReference>
<dbReference type="AlphaFoldDB" id="A0AAD9ZPD7"/>
<evidence type="ECO:0000313" key="1">
    <source>
        <dbReference type="EMBL" id="KAK3188102.1"/>
    </source>
</evidence>
<gene>
    <name evidence="1" type="ORF">Dsin_027663</name>
</gene>
<evidence type="ECO:0000313" key="2">
    <source>
        <dbReference type="Proteomes" id="UP001281410"/>
    </source>
</evidence>
<reference evidence="1" key="1">
    <citation type="journal article" date="2023" name="Plant J.">
        <title>Genome sequences and population genomics provide insights into the demographic history, inbreeding, and mutation load of two 'living fossil' tree species of Dipteronia.</title>
        <authorList>
            <person name="Feng Y."/>
            <person name="Comes H.P."/>
            <person name="Chen J."/>
            <person name="Zhu S."/>
            <person name="Lu R."/>
            <person name="Zhang X."/>
            <person name="Li P."/>
            <person name="Qiu J."/>
            <person name="Olsen K.M."/>
            <person name="Qiu Y."/>
        </authorList>
    </citation>
    <scope>NUCLEOTIDE SEQUENCE</scope>
    <source>
        <strain evidence="1">NBL</strain>
    </source>
</reference>
<name>A0AAD9ZPD7_9ROSI</name>
<organism evidence="1 2">
    <name type="scientific">Dipteronia sinensis</name>
    <dbReference type="NCBI Taxonomy" id="43782"/>
    <lineage>
        <taxon>Eukaryota</taxon>
        <taxon>Viridiplantae</taxon>
        <taxon>Streptophyta</taxon>
        <taxon>Embryophyta</taxon>
        <taxon>Tracheophyta</taxon>
        <taxon>Spermatophyta</taxon>
        <taxon>Magnoliopsida</taxon>
        <taxon>eudicotyledons</taxon>
        <taxon>Gunneridae</taxon>
        <taxon>Pentapetalae</taxon>
        <taxon>rosids</taxon>
        <taxon>malvids</taxon>
        <taxon>Sapindales</taxon>
        <taxon>Sapindaceae</taxon>
        <taxon>Hippocastanoideae</taxon>
        <taxon>Acereae</taxon>
        <taxon>Dipteronia</taxon>
    </lineage>
</organism>
<protein>
    <submittedName>
        <fullName evidence="1">Uncharacterized protein</fullName>
    </submittedName>
</protein>
<comment type="caution">
    <text evidence="1">The sequence shown here is derived from an EMBL/GenBank/DDBJ whole genome shotgun (WGS) entry which is preliminary data.</text>
</comment>
<sequence>MNGVEAPDFVYREAQRHGYLARSAFKGLKAPIAKISGSNQLKSKGLRMELTITQHDDWHLHLSDSDLLKVVFPYRLSSS</sequence>